<protein>
    <submittedName>
        <fullName evidence="2">Uncharacterized protein</fullName>
    </submittedName>
</protein>
<evidence type="ECO:0000256" key="1">
    <source>
        <dbReference type="SAM" id="SignalP"/>
    </source>
</evidence>
<dbReference type="AlphaFoldDB" id="A0A7S1TAH5"/>
<evidence type="ECO:0000313" key="2">
    <source>
        <dbReference type="EMBL" id="CAD9230670.1"/>
    </source>
</evidence>
<keyword evidence="1" id="KW-0732">Signal</keyword>
<organism evidence="2">
    <name type="scientific">Compsopogon caeruleus</name>
    <dbReference type="NCBI Taxonomy" id="31354"/>
    <lineage>
        <taxon>Eukaryota</taxon>
        <taxon>Rhodophyta</taxon>
        <taxon>Compsopogonophyceae</taxon>
        <taxon>Compsopogonales</taxon>
        <taxon>Compsopogonaceae</taxon>
        <taxon>Compsopogon</taxon>
    </lineage>
</organism>
<feature type="chain" id="PRO_5031108823" evidence="1">
    <location>
        <begin position="18"/>
        <end position="244"/>
    </location>
</feature>
<dbReference type="EMBL" id="HBGH01004972">
    <property type="protein sequence ID" value="CAD9230670.1"/>
    <property type="molecule type" value="Transcribed_RNA"/>
</dbReference>
<reference evidence="2" key="1">
    <citation type="submission" date="2021-01" db="EMBL/GenBank/DDBJ databases">
        <authorList>
            <person name="Corre E."/>
            <person name="Pelletier E."/>
            <person name="Niang G."/>
            <person name="Scheremetjew M."/>
            <person name="Finn R."/>
            <person name="Kale V."/>
            <person name="Holt S."/>
            <person name="Cochrane G."/>
            <person name="Meng A."/>
            <person name="Brown T."/>
            <person name="Cohen L."/>
        </authorList>
    </citation>
    <scope>NUCLEOTIDE SEQUENCE</scope>
    <source>
        <strain evidence="2">SAG 36.94</strain>
    </source>
</reference>
<name>A0A7S1TAH5_9RHOD</name>
<sequence>MAFWLVGVVAAASQLSAMIMRRRRDGRREREMKRREEFRKAIKDGRGPSRFCDVDYCLSLAMDLGMPALMLRKRCEVMNRIRNFPDHGNDQTKWSKLQRVTMDSANDDAARVVALDPEYCEESDCGLQLILRGGFGWEKLAGIDFGRHLPSPSRPKQLRSGRNFEEDTLELGMQVYSGSSQVNEKGCKENEWKRRQKFLDSSCNKSLRPLLSEQVLSENCALTTLDHLYLTCDRLCTSLVRAAQ</sequence>
<accession>A0A7S1TAH5</accession>
<proteinExistence type="predicted"/>
<gene>
    <name evidence="2" type="ORF">CCAE0312_LOCUS2723</name>
</gene>
<feature type="signal peptide" evidence="1">
    <location>
        <begin position="1"/>
        <end position="17"/>
    </location>
</feature>